<evidence type="ECO:0000313" key="2">
    <source>
        <dbReference type="Proteomes" id="UP001153331"/>
    </source>
</evidence>
<dbReference type="EMBL" id="JAPHNI010000678">
    <property type="protein sequence ID" value="KAJ8108930.1"/>
    <property type="molecule type" value="Genomic_DNA"/>
</dbReference>
<reference evidence="1" key="1">
    <citation type="submission" date="2022-11" db="EMBL/GenBank/DDBJ databases">
        <title>Genome Sequence of Boeremia exigua.</title>
        <authorList>
            <person name="Buettner E."/>
        </authorList>
    </citation>
    <scope>NUCLEOTIDE SEQUENCE</scope>
    <source>
        <strain evidence="1">CU02</strain>
    </source>
</reference>
<sequence length="206" mass="23597">MAQSNNELRDASNVMHTEFDPKNFFAEFALEEQKVCAEIEAYKNGVRENEQRDAQLEQEDEELEKQLQELEAAMKRSAETVTSDPQTKLNQARLMVHLAAELRARCEASIPILDRRQQERENRVKVCAALRVKIDRLIEKCKKGREILDEQCKQVIEDFNGEEECGSRNCARTINKVGATMDNVIPLLLDMSTTEIAEGLAAKYRH</sequence>
<evidence type="ECO:0000313" key="1">
    <source>
        <dbReference type="EMBL" id="KAJ8108930.1"/>
    </source>
</evidence>
<keyword evidence="2" id="KW-1185">Reference proteome</keyword>
<organism evidence="1 2">
    <name type="scientific">Boeremia exigua</name>
    <dbReference type="NCBI Taxonomy" id="749465"/>
    <lineage>
        <taxon>Eukaryota</taxon>
        <taxon>Fungi</taxon>
        <taxon>Dikarya</taxon>
        <taxon>Ascomycota</taxon>
        <taxon>Pezizomycotina</taxon>
        <taxon>Dothideomycetes</taxon>
        <taxon>Pleosporomycetidae</taxon>
        <taxon>Pleosporales</taxon>
        <taxon>Pleosporineae</taxon>
        <taxon>Didymellaceae</taxon>
        <taxon>Boeremia</taxon>
    </lineage>
</organism>
<gene>
    <name evidence="1" type="ORF">OPT61_g7830</name>
</gene>
<accession>A0ACC2I1A3</accession>
<comment type="caution">
    <text evidence="1">The sequence shown here is derived from an EMBL/GenBank/DDBJ whole genome shotgun (WGS) entry which is preliminary data.</text>
</comment>
<proteinExistence type="predicted"/>
<name>A0ACC2I1A3_9PLEO</name>
<dbReference type="Proteomes" id="UP001153331">
    <property type="component" value="Unassembled WGS sequence"/>
</dbReference>
<protein>
    <submittedName>
        <fullName evidence="1">Uncharacterized protein</fullName>
    </submittedName>
</protein>